<dbReference type="Proteomes" id="UP001501410">
    <property type="component" value="Unassembled WGS sequence"/>
</dbReference>
<dbReference type="Gene3D" id="3.30.460.10">
    <property type="entry name" value="Beta Polymerase, domain 2"/>
    <property type="match status" value="1"/>
</dbReference>
<keyword evidence="3" id="KW-1185">Reference proteome</keyword>
<dbReference type="RefSeq" id="WP_344827839.1">
    <property type="nucleotide sequence ID" value="NZ_BAABEZ010000024.1"/>
</dbReference>
<dbReference type="Pfam" id="PF04607">
    <property type="entry name" value="RelA_SpoT"/>
    <property type="match status" value="1"/>
</dbReference>
<dbReference type="EMBL" id="BAABEZ010000024">
    <property type="protein sequence ID" value="GAA4457966.1"/>
    <property type="molecule type" value="Genomic_DNA"/>
</dbReference>
<sequence length="249" mass="29269">MKVIQSIEAIYEEQKEINSVLKKRVDDLLISLKRDNWHYFSRLKQLESFALKLETGRFVNSKALEDFFACTIVVDNLEQINKAKALVRSKFNIVDQKPRNPKFTHKEPSSFQFDDLRLYCTLKQPENMPEEPIAKIPFEIQIKTFIQHAWTLATHDLIYKSDEINWSKERIAFQIKAVLEQAEVTISGVNNLINLPEVSKDNKDTSEYKKILKFYRDLFTKDDLPLDLVRLCKNTKELLLNLEIKLFEA</sequence>
<evidence type="ECO:0000313" key="3">
    <source>
        <dbReference type="Proteomes" id="UP001501410"/>
    </source>
</evidence>
<evidence type="ECO:0000313" key="2">
    <source>
        <dbReference type="EMBL" id="GAA4457966.1"/>
    </source>
</evidence>
<comment type="caution">
    <text evidence="2">The sequence shown here is derived from an EMBL/GenBank/DDBJ whole genome shotgun (WGS) entry which is preliminary data.</text>
</comment>
<proteinExistence type="predicted"/>
<protein>
    <recommendedName>
        <fullName evidence="1">RelA/SpoT domain-containing protein</fullName>
    </recommendedName>
</protein>
<dbReference type="InterPro" id="IPR007685">
    <property type="entry name" value="RelA_SpoT"/>
</dbReference>
<gene>
    <name evidence="2" type="ORF">GCM10023092_25480</name>
</gene>
<dbReference type="SMART" id="SM00954">
    <property type="entry name" value="RelA_SpoT"/>
    <property type="match status" value="1"/>
</dbReference>
<evidence type="ECO:0000259" key="1">
    <source>
        <dbReference type="SMART" id="SM00954"/>
    </source>
</evidence>
<reference evidence="3" key="1">
    <citation type="journal article" date="2019" name="Int. J. Syst. Evol. Microbiol.">
        <title>The Global Catalogue of Microorganisms (GCM) 10K type strain sequencing project: providing services to taxonomists for standard genome sequencing and annotation.</title>
        <authorList>
            <consortium name="The Broad Institute Genomics Platform"/>
            <consortium name="The Broad Institute Genome Sequencing Center for Infectious Disease"/>
            <person name="Wu L."/>
            <person name="Ma J."/>
        </authorList>
    </citation>
    <scope>NUCLEOTIDE SEQUENCE [LARGE SCALE GENOMIC DNA]</scope>
    <source>
        <strain evidence="3">JCM 31921</strain>
    </source>
</reference>
<dbReference type="InterPro" id="IPR043519">
    <property type="entry name" value="NT_sf"/>
</dbReference>
<feature type="domain" description="RelA/SpoT" evidence="1">
    <location>
        <begin position="41"/>
        <end position="165"/>
    </location>
</feature>
<accession>A0ABP8MXV8</accession>
<dbReference type="CDD" id="cd05399">
    <property type="entry name" value="NT_Rel-Spo_like"/>
    <property type="match status" value="1"/>
</dbReference>
<name>A0ABP8MXV8_9BACT</name>
<organism evidence="2 3">
    <name type="scientific">Rurimicrobium arvi</name>
    <dbReference type="NCBI Taxonomy" id="2049916"/>
    <lineage>
        <taxon>Bacteria</taxon>
        <taxon>Pseudomonadati</taxon>
        <taxon>Bacteroidota</taxon>
        <taxon>Chitinophagia</taxon>
        <taxon>Chitinophagales</taxon>
        <taxon>Chitinophagaceae</taxon>
        <taxon>Rurimicrobium</taxon>
    </lineage>
</organism>
<dbReference type="SUPFAM" id="SSF81301">
    <property type="entry name" value="Nucleotidyltransferase"/>
    <property type="match status" value="1"/>
</dbReference>